<feature type="transmembrane region" description="Helical" evidence="7">
    <location>
        <begin position="274"/>
        <end position="292"/>
    </location>
</feature>
<dbReference type="InterPro" id="IPR036259">
    <property type="entry name" value="MFS_trans_sf"/>
</dbReference>
<evidence type="ECO:0000313" key="9">
    <source>
        <dbReference type="Proteomes" id="UP000824160"/>
    </source>
</evidence>
<evidence type="ECO:0000256" key="5">
    <source>
        <dbReference type="ARBA" id="ARBA00022989"/>
    </source>
</evidence>
<evidence type="ECO:0000256" key="6">
    <source>
        <dbReference type="ARBA" id="ARBA00023136"/>
    </source>
</evidence>
<feature type="transmembrane region" description="Helical" evidence="7">
    <location>
        <begin position="366"/>
        <end position="384"/>
    </location>
</feature>
<dbReference type="Pfam" id="PF07690">
    <property type="entry name" value="MFS_1"/>
    <property type="match status" value="1"/>
</dbReference>
<protein>
    <submittedName>
        <fullName evidence="8">MFS transporter</fullName>
    </submittedName>
</protein>
<reference evidence="8" key="1">
    <citation type="submission" date="2020-10" db="EMBL/GenBank/DDBJ databases">
        <authorList>
            <person name="Gilroy R."/>
        </authorList>
    </citation>
    <scope>NUCLEOTIDE SEQUENCE</scope>
    <source>
        <strain evidence="8">ChiBcec7-5410</strain>
    </source>
</reference>
<evidence type="ECO:0000256" key="3">
    <source>
        <dbReference type="ARBA" id="ARBA00022448"/>
    </source>
</evidence>
<dbReference type="PANTHER" id="PTHR23514:SF3">
    <property type="entry name" value="BYPASS OF STOP CODON PROTEIN 6"/>
    <property type="match status" value="1"/>
</dbReference>
<keyword evidence="6 7" id="KW-0472">Membrane</keyword>
<evidence type="ECO:0000256" key="7">
    <source>
        <dbReference type="SAM" id="Phobius"/>
    </source>
</evidence>
<comment type="similarity">
    <text evidence="2">Belongs to the major facilitator superfamily.</text>
</comment>
<feature type="transmembrane region" description="Helical" evidence="7">
    <location>
        <begin position="167"/>
        <end position="189"/>
    </location>
</feature>
<reference evidence="8" key="2">
    <citation type="journal article" date="2021" name="PeerJ">
        <title>Extensive microbial diversity within the chicken gut microbiome revealed by metagenomics and culture.</title>
        <authorList>
            <person name="Gilroy R."/>
            <person name="Ravi A."/>
            <person name="Getino M."/>
            <person name="Pursley I."/>
            <person name="Horton D.L."/>
            <person name="Alikhan N.F."/>
            <person name="Baker D."/>
            <person name="Gharbi K."/>
            <person name="Hall N."/>
            <person name="Watson M."/>
            <person name="Adriaenssens E.M."/>
            <person name="Foster-Nyarko E."/>
            <person name="Jarju S."/>
            <person name="Secka A."/>
            <person name="Antonio M."/>
            <person name="Oren A."/>
            <person name="Chaudhuri R.R."/>
            <person name="La Ragione R."/>
            <person name="Hildebrand F."/>
            <person name="Pallen M.J."/>
        </authorList>
    </citation>
    <scope>NUCLEOTIDE SEQUENCE</scope>
    <source>
        <strain evidence="8">ChiBcec7-5410</strain>
    </source>
</reference>
<proteinExistence type="inferred from homology"/>
<name>A0A9D1H7J3_9FIRM</name>
<dbReference type="GO" id="GO:0022857">
    <property type="term" value="F:transmembrane transporter activity"/>
    <property type="evidence" value="ECO:0007669"/>
    <property type="project" value="InterPro"/>
</dbReference>
<gene>
    <name evidence="8" type="ORF">IAC43_03440</name>
</gene>
<feature type="transmembrane region" description="Helical" evidence="7">
    <location>
        <begin position="96"/>
        <end position="121"/>
    </location>
</feature>
<feature type="transmembrane region" description="Helical" evidence="7">
    <location>
        <begin position="141"/>
        <end position="161"/>
    </location>
</feature>
<feature type="transmembrane region" description="Helical" evidence="7">
    <location>
        <begin position="298"/>
        <end position="322"/>
    </location>
</feature>
<keyword evidence="5 7" id="KW-1133">Transmembrane helix</keyword>
<dbReference type="SUPFAM" id="SSF103473">
    <property type="entry name" value="MFS general substrate transporter"/>
    <property type="match status" value="1"/>
</dbReference>
<comment type="caution">
    <text evidence="8">The sequence shown here is derived from an EMBL/GenBank/DDBJ whole genome shotgun (WGS) entry which is preliminary data.</text>
</comment>
<dbReference type="EMBL" id="DVLW01000092">
    <property type="protein sequence ID" value="HIT94214.1"/>
    <property type="molecule type" value="Genomic_DNA"/>
</dbReference>
<dbReference type="InterPro" id="IPR011701">
    <property type="entry name" value="MFS"/>
</dbReference>
<feature type="transmembrane region" description="Helical" evidence="7">
    <location>
        <begin position="70"/>
        <end position="90"/>
    </location>
</feature>
<accession>A0A9D1H7J3</accession>
<comment type="subcellular location">
    <subcellularLocation>
        <location evidence="1">Cell membrane</location>
        <topology evidence="1">Multi-pass membrane protein</topology>
    </subcellularLocation>
</comment>
<keyword evidence="3" id="KW-0813">Transport</keyword>
<dbReference type="PANTHER" id="PTHR23514">
    <property type="entry name" value="BYPASS OF STOP CODON PROTEIN 6"/>
    <property type="match status" value="1"/>
</dbReference>
<feature type="non-terminal residue" evidence="8">
    <location>
        <position position="1"/>
    </location>
</feature>
<feature type="transmembrane region" description="Helical" evidence="7">
    <location>
        <begin position="334"/>
        <end position="360"/>
    </location>
</feature>
<evidence type="ECO:0000256" key="4">
    <source>
        <dbReference type="ARBA" id="ARBA00022692"/>
    </source>
</evidence>
<organism evidence="8 9">
    <name type="scientific">Candidatus Faecivivens stercoripullorum</name>
    <dbReference type="NCBI Taxonomy" id="2840805"/>
    <lineage>
        <taxon>Bacteria</taxon>
        <taxon>Bacillati</taxon>
        <taxon>Bacillota</taxon>
        <taxon>Clostridia</taxon>
        <taxon>Eubacteriales</taxon>
        <taxon>Oscillospiraceae</taxon>
        <taxon>Oscillospiraceae incertae sedis</taxon>
        <taxon>Candidatus Faecivivens</taxon>
    </lineage>
</organism>
<dbReference type="AlphaFoldDB" id="A0A9D1H7J3"/>
<dbReference type="GO" id="GO:0005886">
    <property type="term" value="C:plasma membrane"/>
    <property type="evidence" value="ECO:0007669"/>
    <property type="project" value="UniProtKB-SubCell"/>
</dbReference>
<evidence type="ECO:0000256" key="2">
    <source>
        <dbReference type="ARBA" id="ARBA00008335"/>
    </source>
</evidence>
<evidence type="ECO:0000256" key="1">
    <source>
        <dbReference type="ARBA" id="ARBA00004651"/>
    </source>
</evidence>
<feature type="transmembrane region" description="Helical" evidence="7">
    <location>
        <begin position="209"/>
        <end position="228"/>
    </location>
</feature>
<keyword evidence="4 7" id="KW-0812">Transmembrane</keyword>
<dbReference type="Gene3D" id="1.20.1250.20">
    <property type="entry name" value="MFS general substrate transporter like domains"/>
    <property type="match status" value="2"/>
</dbReference>
<feature type="transmembrane region" description="Helical" evidence="7">
    <location>
        <begin position="248"/>
        <end position="265"/>
    </location>
</feature>
<dbReference type="InterPro" id="IPR051788">
    <property type="entry name" value="MFS_Transporter"/>
</dbReference>
<dbReference type="Proteomes" id="UP000824160">
    <property type="component" value="Unassembled WGS sequence"/>
</dbReference>
<evidence type="ECO:0000313" key="8">
    <source>
        <dbReference type="EMBL" id="HIT94214.1"/>
    </source>
</evidence>
<sequence length="393" mass="41648">GVSHTIRACLAGYVVQAIINNFAPLLYLTFQSDFKIGLEKIALITTVNFSTQLIVDGLSAKFVDRIGYRASAILAHACAALGLVLMALLPSVMPPFAGLLCASCVYAIGGGLIEVIISPIVESCPTPPRKKQSIMSLLHSFYCWGHLGVVLVSTAFFVLMGVENWRILAILWAIVPAVNMIVFCLVPVYSPQDIDAPAIRPRKLFKIKLFWLLMLLMVCAGASELAMSQWASAFAESALGVSKTVGDLVGPCTFALCMGLARAFFAKMGERLPLSNYMIFCCTLCIASYLLAASGIPALGMLGCGLCGFSVGVLWPGCFSTAAKALPGGGTTMYAMLALAGDVGCNVGPTAVGMIAGVFGEDLRPALVFAIIFPAVLIGALIYYRRMPEAKES</sequence>